<dbReference type="EMBL" id="KV784464">
    <property type="protein sequence ID" value="OEU05798.1"/>
    <property type="molecule type" value="Genomic_DNA"/>
</dbReference>
<accession>A0A1E7EIS6</accession>
<dbReference type="Proteomes" id="UP000095751">
    <property type="component" value="Unassembled WGS sequence"/>
</dbReference>
<name>A0A1E7EIS6_9STRA</name>
<sequence length="430" mass="49367">MAVLFINQQQLFSSHLVKVAIGALNESDTAQITILEESRLRQHHRRHCHRQCVDNDINATDDDTSSSAVLTISKSSSSFYKDLEKLELILDICSLWGIEKMLDVLSINCMQKTGNHVFEKFGRQFAENRMKDCRFVVTPLVDGHFVSGYSVFRRANDNQETVFEREQEGRIVEYAVCSSVEYRCQAEKFKRKDDDFASNITGRNINGQFLPETCSNNKNKNNYSNNNDGDENHPFTEFSWSCDELSFANLELEWGDMGSIHEYTGQKISVRWNRTEVDLIPDSTSRYYINNGDEGEEYSSLHDVLSVFDMKLDWATTTQKTGISNFSIPCNDPSAVVQRSLFDFKIDVKEMEIHQVDDVTISFSGRARLLECNADFTLLIAAYARSLEASLIAHHHQIEMMRPLLRHEHDFLLEVQHAASLCPFSFCKRK</sequence>
<protein>
    <submittedName>
        <fullName evidence="1">Uncharacterized protein</fullName>
    </submittedName>
</protein>
<reference evidence="1 2" key="1">
    <citation type="submission" date="2016-09" db="EMBL/GenBank/DDBJ databases">
        <title>Extensive genetic diversity and differential bi-allelic expression allows diatom success in the polar Southern Ocean.</title>
        <authorList>
            <consortium name="DOE Joint Genome Institute"/>
            <person name="Mock T."/>
            <person name="Otillar R.P."/>
            <person name="Strauss J."/>
            <person name="Dupont C."/>
            <person name="Frickenhaus S."/>
            <person name="Maumus F."/>
            <person name="Mcmullan M."/>
            <person name="Sanges R."/>
            <person name="Schmutz J."/>
            <person name="Toseland A."/>
            <person name="Valas R."/>
            <person name="Veluchamy A."/>
            <person name="Ward B.J."/>
            <person name="Allen A."/>
            <person name="Barry K."/>
            <person name="Falciatore A."/>
            <person name="Ferrante M."/>
            <person name="Fortunato A.E."/>
            <person name="Gloeckner G."/>
            <person name="Gruber A."/>
            <person name="Hipkin R."/>
            <person name="Janech M."/>
            <person name="Kroth P."/>
            <person name="Leese F."/>
            <person name="Lindquist E."/>
            <person name="Lyon B.R."/>
            <person name="Martin J."/>
            <person name="Mayer C."/>
            <person name="Parker M."/>
            <person name="Quesneville H."/>
            <person name="Raymond J."/>
            <person name="Uhlig C."/>
            <person name="Valentin K.U."/>
            <person name="Worden A.Z."/>
            <person name="Armbrust E.V."/>
            <person name="Bowler C."/>
            <person name="Green B."/>
            <person name="Moulton V."/>
            <person name="Van Oosterhout C."/>
            <person name="Grigoriev I."/>
        </authorList>
    </citation>
    <scope>NUCLEOTIDE SEQUENCE [LARGE SCALE GENOMIC DNA]</scope>
    <source>
        <strain evidence="1 2">CCMP1102</strain>
    </source>
</reference>
<keyword evidence="2" id="KW-1185">Reference proteome</keyword>
<dbReference type="KEGG" id="fcy:FRACYDRAFT_266897"/>
<evidence type="ECO:0000313" key="2">
    <source>
        <dbReference type="Proteomes" id="UP000095751"/>
    </source>
</evidence>
<organism evidence="1 2">
    <name type="scientific">Fragilariopsis cylindrus CCMP1102</name>
    <dbReference type="NCBI Taxonomy" id="635003"/>
    <lineage>
        <taxon>Eukaryota</taxon>
        <taxon>Sar</taxon>
        <taxon>Stramenopiles</taxon>
        <taxon>Ochrophyta</taxon>
        <taxon>Bacillariophyta</taxon>
        <taxon>Bacillariophyceae</taxon>
        <taxon>Bacillariophycidae</taxon>
        <taxon>Bacillariales</taxon>
        <taxon>Bacillariaceae</taxon>
        <taxon>Fragilariopsis</taxon>
    </lineage>
</organism>
<dbReference type="OrthoDB" id="10514277at2759"/>
<dbReference type="InParanoid" id="A0A1E7EIS6"/>
<evidence type="ECO:0000313" key="1">
    <source>
        <dbReference type="EMBL" id="OEU05798.1"/>
    </source>
</evidence>
<proteinExistence type="predicted"/>
<dbReference type="AlphaFoldDB" id="A0A1E7EIS6"/>
<gene>
    <name evidence="1" type="ORF">FRACYDRAFT_266897</name>
</gene>